<reference evidence="2" key="1">
    <citation type="journal article" date="2020" name="Stud. Mycol.">
        <title>101 Dothideomycetes genomes: A test case for predicting lifestyles and emergence of pathogens.</title>
        <authorList>
            <person name="Haridas S."/>
            <person name="Albert R."/>
            <person name="Binder M."/>
            <person name="Bloem J."/>
            <person name="LaButti K."/>
            <person name="Salamov A."/>
            <person name="Andreopoulos B."/>
            <person name="Baker S."/>
            <person name="Barry K."/>
            <person name="Bills G."/>
            <person name="Bluhm B."/>
            <person name="Cannon C."/>
            <person name="Castanera R."/>
            <person name="Culley D."/>
            <person name="Daum C."/>
            <person name="Ezra D."/>
            <person name="Gonzalez J."/>
            <person name="Henrissat B."/>
            <person name="Kuo A."/>
            <person name="Liang C."/>
            <person name="Lipzen A."/>
            <person name="Lutzoni F."/>
            <person name="Magnuson J."/>
            <person name="Mondo S."/>
            <person name="Nolan M."/>
            <person name="Ohm R."/>
            <person name="Pangilinan J."/>
            <person name="Park H.-J."/>
            <person name="Ramirez L."/>
            <person name="Alfaro M."/>
            <person name="Sun H."/>
            <person name="Tritt A."/>
            <person name="Yoshinaga Y."/>
            <person name="Zwiers L.-H."/>
            <person name="Turgeon B."/>
            <person name="Goodwin S."/>
            <person name="Spatafora J."/>
            <person name="Crous P."/>
            <person name="Grigoriev I."/>
        </authorList>
    </citation>
    <scope>NUCLEOTIDE SEQUENCE [LARGE SCALE GENOMIC DNA]</scope>
    <source>
        <strain evidence="2">CBS 304.66</strain>
    </source>
</reference>
<keyword evidence="2" id="KW-1185">Reference proteome</keyword>
<comment type="caution">
    <text evidence="1">The sequence shown here is derived from an EMBL/GenBank/DDBJ whole genome shotgun (WGS) entry which is preliminary data.</text>
</comment>
<gene>
    <name evidence="1" type="ORF">CC78DRAFT_38794</name>
</gene>
<proteinExistence type="predicted"/>
<protein>
    <submittedName>
        <fullName evidence="1">Uncharacterized protein</fullName>
    </submittedName>
</protein>
<name>A0A9P4K643_9PLEO</name>
<evidence type="ECO:0000313" key="1">
    <source>
        <dbReference type="EMBL" id="KAF2260179.1"/>
    </source>
</evidence>
<sequence>MRLFSIGIREQDPPSLQDAMTFCVASLPHNKWIRHLFWGYRLALIQQSPQHYPESETLFGVATCLDRSP</sequence>
<dbReference type="AlphaFoldDB" id="A0A9P4K643"/>
<organism evidence="1 2">
    <name type="scientific">Lojkania enalia</name>
    <dbReference type="NCBI Taxonomy" id="147567"/>
    <lineage>
        <taxon>Eukaryota</taxon>
        <taxon>Fungi</taxon>
        <taxon>Dikarya</taxon>
        <taxon>Ascomycota</taxon>
        <taxon>Pezizomycotina</taxon>
        <taxon>Dothideomycetes</taxon>
        <taxon>Pleosporomycetidae</taxon>
        <taxon>Pleosporales</taxon>
        <taxon>Pleosporales incertae sedis</taxon>
        <taxon>Lojkania</taxon>
    </lineage>
</organism>
<evidence type="ECO:0000313" key="2">
    <source>
        <dbReference type="Proteomes" id="UP000800093"/>
    </source>
</evidence>
<dbReference type="Proteomes" id="UP000800093">
    <property type="component" value="Unassembled WGS sequence"/>
</dbReference>
<dbReference type="EMBL" id="ML986688">
    <property type="protein sequence ID" value="KAF2260179.1"/>
    <property type="molecule type" value="Genomic_DNA"/>
</dbReference>
<accession>A0A9P4K643</accession>